<keyword evidence="3" id="KW-0812">Transmembrane</keyword>
<keyword evidence="3" id="KW-1133">Transmembrane helix</keyword>
<protein>
    <submittedName>
        <fullName evidence="4">Uncharacterized protein</fullName>
    </submittedName>
</protein>
<feature type="transmembrane region" description="Helical" evidence="3">
    <location>
        <begin position="153"/>
        <end position="175"/>
    </location>
</feature>
<organism evidence="4 5">
    <name type="scientific">Plasmodium ovale</name>
    <name type="common">malaria parasite P. ovale</name>
    <dbReference type="NCBI Taxonomy" id="36330"/>
    <lineage>
        <taxon>Eukaryota</taxon>
        <taxon>Sar</taxon>
        <taxon>Alveolata</taxon>
        <taxon>Apicomplexa</taxon>
        <taxon>Aconoidasida</taxon>
        <taxon>Haemosporida</taxon>
        <taxon>Plasmodiidae</taxon>
        <taxon>Plasmodium</taxon>
        <taxon>Plasmodium (Plasmodium)</taxon>
    </lineage>
</organism>
<reference evidence="4 5" key="1">
    <citation type="submission" date="2016-06" db="EMBL/GenBank/DDBJ databases">
        <authorList>
            <consortium name="Pathogen Informatics"/>
        </authorList>
    </citation>
    <scope>NUCLEOTIDE SEQUENCE [LARGE SCALE GENOMIC DNA]</scope>
    <source>
        <strain evidence="4">PocGH01</strain>
    </source>
</reference>
<dbReference type="VEuPathDB" id="PlasmoDB:PocGH01_00143900"/>
<feature type="compositionally biased region" description="Basic and acidic residues" evidence="2">
    <location>
        <begin position="217"/>
        <end position="268"/>
    </location>
</feature>
<sequence>MKISRENFTRPLKKHKRFNAISHINRSNEICVIKDDIRSESTKELQKYNYNDIQVNTQSSLRAVSLNTCCNNVTLKFSILLGLYNILILQLALVQSQSAESQSNTSGGGGNQGAQGASSPSTNNDVSFFDEPVTWLLNHFSCVLTGSSNCMQLTFLIIFLVGAVLSALGVMYKYLCKCCTCCCSKKKEQVDYREQFEQLQQEQEELRKALMDGQYFDKNKLDPEEKKSKDDRDDKNDKHHKHNDDDKCNKYDKNDRHDKNEKYNEKYNDSSNGTSEPRMKRSQSENFHIGYQRAQQ</sequence>
<evidence type="ECO:0000256" key="2">
    <source>
        <dbReference type="SAM" id="MobiDB-lite"/>
    </source>
</evidence>
<feature type="region of interest" description="Disordered" evidence="2">
    <location>
        <begin position="102"/>
        <end position="122"/>
    </location>
</feature>
<feature type="region of interest" description="Disordered" evidence="2">
    <location>
        <begin position="217"/>
        <end position="296"/>
    </location>
</feature>
<accession>A0A1D3JDJ8</accession>
<keyword evidence="1" id="KW-0175">Coiled coil</keyword>
<dbReference type="AlphaFoldDB" id="A0A1D3JDJ8"/>
<feature type="coiled-coil region" evidence="1">
    <location>
        <begin position="185"/>
        <end position="212"/>
    </location>
</feature>
<dbReference type="VEuPathDB" id="PlasmoDB:POWCR01_000048300"/>
<dbReference type="EMBL" id="FLRI01000191">
    <property type="protein sequence ID" value="SBT83730.1"/>
    <property type="molecule type" value="Genomic_DNA"/>
</dbReference>
<dbReference type="Proteomes" id="UP000242942">
    <property type="component" value="Unassembled WGS sequence"/>
</dbReference>
<evidence type="ECO:0000313" key="5">
    <source>
        <dbReference type="Proteomes" id="UP000242942"/>
    </source>
</evidence>
<gene>
    <name evidence="4" type="primary">PocGH01_00143900</name>
    <name evidence="4" type="ORF">POCGH01_00143900</name>
</gene>
<dbReference type="OrthoDB" id="10411172at2759"/>
<keyword evidence="3" id="KW-0472">Membrane</keyword>
<keyword evidence="5" id="KW-1185">Reference proteome</keyword>
<evidence type="ECO:0000313" key="4">
    <source>
        <dbReference type="EMBL" id="SBT83730.1"/>
    </source>
</evidence>
<evidence type="ECO:0000256" key="1">
    <source>
        <dbReference type="SAM" id="Coils"/>
    </source>
</evidence>
<name>A0A1D3JDJ8_PLAOA</name>
<evidence type="ECO:0000256" key="3">
    <source>
        <dbReference type="SAM" id="Phobius"/>
    </source>
</evidence>
<proteinExistence type="predicted"/>